<dbReference type="Proteomes" id="UP000008141">
    <property type="component" value="Unassembled WGS sequence"/>
</dbReference>
<dbReference type="EMBL" id="GL433836">
    <property type="protein sequence ID" value="EFN59117.1"/>
    <property type="molecule type" value="Genomic_DNA"/>
</dbReference>
<dbReference type="Pfam" id="PF01476">
    <property type="entry name" value="LysM"/>
    <property type="match status" value="2"/>
</dbReference>
<dbReference type="InterPro" id="IPR018392">
    <property type="entry name" value="LysM"/>
</dbReference>
<dbReference type="InterPro" id="IPR000782">
    <property type="entry name" value="FAS1_domain"/>
</dbReference>
<evidence type="ECO:0000313" key="6">
    <source>
        <dbReference type="Proteomes" id="UP000008141"/>
    </source>
</evidence>
<accession>E1Z4U2</accession>
<dbReference type="GO" id="GO:0005615">
    <property type="term" value="C:extracellular space"/>
    <property type="evidence" value="ECO:0007669"/>
    <property type="project" value="TreeGrafter"/>
</dbReference>
<dbReference type="SMART" id="SM00257">
    <property type="entry name" value="LysM"/>
    <property type="match status" value="2"/>
</dbReference>
<feature type="chain" id="PRO_5003155969" description="Beta-Ig-H3/fasciclin" evidence="2">
    <location>
        <begin position="23"/>
        <end position="294"/>
    </location>
</feature>
<dbReference type="InterPro" id="IPR050904">
    <property type="entry name" value="Adhesion/Biosynth-related"/>
</dbReference>
<feature type="domain" description="LysM" evidence="4">
    <location>
        <begin position="246"/>
        <end position="291"/>
    </location>
</feature>
<dbReference type="SMART" id="SM00554">
    <property type="entry name" value="FAS1"/>
    <property type="match status" value="1"/>
</dbReference>
<keyword evidence="2" id="KW-0732">Signal</keyword>
<dbReference type="GeneID" id="17358753"/>
<gene>
    <name evidence="5" type="ORF">CHLNCDRAFT_49957</name>
</gene>
<dbReference type="PANTHER" id="PTHR10900:SF77">
    <property type="entry name" value="FI19380P1"/>
    <property type="match status" value="1"/>
</dbReference>
<protein>
    <recommendedName>
        <fullName evidence="7">Beta-Ig-H3/fasciclin</fullName>
    </recommendedName>
</protein>
<evidence type="ECO:0000313" key="5">
    <source>
        <dbReference type="EMBL" id="EFN59117.1"/>
    </source>
</evidence>
<dbReference type="SUPFAM" id="SSF82153">
    <property type="entry name" value="FAS1 domain"/>
    <property type="match status" value="1"/>
</dbReference>
<dbReference type="InterPro" id="IPR036779">
    <property type="entry name" value="LysM_dom_sf"/>
</dbReference>
<reference evidence="5 6" key="1">
    <citation type="journal article" date="2010" name="Plant Cell">
        <title>The Chlorella variabilis NC64A genome reveals adaptation to photosymbiosis, coevolution with viruses, and cryptic sex.</title>
        <authorList>
            <person name="Blanc G."/>
            <person name="Duncan G."/>
            <person name="Agarkova I."/>
            <person name="Borodovsky M."/>
            <person name="Gurnon J."/>
            <person name="Kuo A."/>
            <person name="Lindquist E."/>
            <person name="Lucas S."/>
            <person name="Pangilinan J."/>
            <person name="Polle J."/>
            <person name="Salamov A."/>
            <person name="Terry A."/>
            <person name="Yamada T."/>
            <person name="Dunigan D.D."/>
            <person name="Grigoriev I.V."/>
            <person name="Claverie J.M."/>
            <person name="Van Etten J.L."/>
        </authorList>
    </citation>
    <scope>NUCLEOTIDE SEQUENCE [LARGE SCALE GENOMIC DNA]</scope>
    <source>
        <strain evidence="5 6">NC64A</strain>
    </source>
</reference>
<feature type="region of interest" description="Disordered" evidence="1">
    <location>
        <begin position="226"/>
        <end position="246"/>
    </location>
</feature>
<evidence type="ECO:0008006" key="7">
    <source>
        <dbReference type="Google" id="ProtNLM"/>
    </source>
</evidence>
<sequence>MQQKAFILLVAGLALLARPAAAHCNYLIEKGDNLYDIAENNGFNETELMKLNPSITDPELIFEGDTLRLPCKGGDDEKGDSIFDLLQHRTDMSTLFAALASVGMLEDLQDGDLDATLFAPTDKAFEALLKQLKLTAAQLLNDTALVQDVLAYHVIPGDALDADDLKNGKSYSTMLKGKKLKIKKNDEGVFVLTVAGQEVPVKIADLEAGDAIVHVIDEVLLPLESEGGKAPAPSPSKPTTPTGDGCTYTVKEGDTLFDIAAKYDTTLEDLVALNKQIEDPELILPGDEIKLKEC</sequence>
<dbReference type="Gene3D" id="3.10.350.10">
    <property type="entry name" value="LysM domain"/>
    <property type="match status" value="2"/>
</dbReference>
<dbReference type="InParanoid" id="E1Z4U2"/>
<dbReference type="PANTHER" id="PTHR10900">
    <property type="entry name" value="PERIOSTIN-RELATED"/>
    <property type="match status" value="1"/>
</dbReference>
<feature type="signal peptide" evidence="2">
    <location>
        <begin position="1"/>
        <end position="22"/>
    </location>
</feature>
<keyword evidence="6" id="KW-1185">Reference proteome</keyword>
<name>E1Z4U2_CHLVA</name>
<dbReference type="InterPro" id="IPR036378">
    <property type="entry name" value="FAS1_dom_sf"/>
</dbReference>
<evidence type="ECO:0000256" key="1">
    <source>
        <dbReference type="SAM" id="MobiDB-lite"/>
    </source>
</evidence>
<evidence type="ECO:0000256" key="2">
    <source>
        <dbReference type="SAM" id="SignalP"/>
    </source>
</evidence>
<dbReference type="Gene3D" id="2.30.180.10">
    <property type="entry name" value="FAS1 domain"/>
    <property type="match status" value="1"/>
</dbReference>
<feature type="domain" description="LysM" evidence="4">
    <location>
        <begin position="24"/>
        <end position="69"/>
    </location>
</feature>
<dbReference type="OrthoDB" id="513636at2759"/>
<organism evidence="6">
    <name type="scientific">Chlorella variabilis</name>
    <name type="common">Green alga</name>
    <dbReference type="NCBI Taxonomy" id="554065"/>
    <lineage>
        <taxon>Eukaryota</taxon>
        <taxon>Viridiplantae</taxon>
        <taxon>Chlorophyta</taxon>
        <taxon>core chlorophytes</taxon>
        <taxon>Trebouxiophyceae</taxon>
        <taxon>Chlorellales</taxon>
        <taxon>Chlorellaceae</taxon>
        <taxon>Chlorella clade</taxon>
        <taxon>Chlorella</taxon>
    </lineage>
</organism>
<dbReference type="AlphaFoldDB" id="E1Z4U2"/>
<dbReference type="PROSITE" id="PS51782">
    <property type="entry name" value="LYSM"/>
    <property type="match status" value="2"/>
</dbReference>
<dbReference type="KEGG" id="cvr:CHLNCDRAFT_49957"/>
<evidence type="ECO:0000259" key="3">
    <source>
        <dbReference type="PROSITE" id="PS50213"/>
    </source>
</evidence>
<evidence type="ECO:0000259" key="4">
    <source>
        <dbReference type="PROSITE" id="PS51782"/>
    </source>
</evidence>
<feature type="domain" description="FAS1" evidence="3">
    <location>
        <begin position="79"/>
        <end position="220"/>
    </location>
</feature>
<dbReference type="FunCoup" id="E1Z4U2">
    <property type="interactions" value="318"/>
</dbReference>
<dbReference type="Pfam" id="PF02469">
    <property type="entry name" value="Fasciclin"/>
    <property type="match status" value="1"/>
</dbReference>
<dbReference type="CDD" id="cd00118">
    <property type="entry name" value="LysM"/>
    <property type="match status" value="2"/>
</dbReference>
<dbReference type="PROSITE" id="PS50213">
    <property type="entry name" value="FAS1"/>
    <property type="match status" value="1"/>
</dbReference>
<dbReference type="RefSeq" id="XP_005851219.1">
    <property type="nucleotide sequence ID" value="XM_005851157.1"/>
</dbReference>
<dbReference type="SUPFAM" id="SSF54106">
    <property type="entry name" value="LysM domain"/>
    <property type="match status" value="2"/>
</dbReference>
<proteinExistence type="predicted"/>